<protein>
    <recommendedName>
        <fullName evidence="16">V-type proton ATPase subunit F</fullName>
    </recommendedName>
</protein>
<dbReference type="NCBIfam" id="TIGR01101">
    <property type="entry name" value="V_ATP_synt_F"/>
    <property type="match status" value="1"/>
</dbReference>
<evidence type="ECO:0000256" key="7">
    <source>
        <dbReference type="ARBA" id="ARBA00022781"/>
    </source>
</evidence>
<dbReference type="Gene3D" id="6.10.250.640">
    <property type="match status" value="1"/>
</dbReference>
<evidence type="ECO:0000256" key="2">
    <source>
        <dbReference type="ARBA" id="ARBA00010148"/>
    </source>
</evidence>
<dbReference type="Pfam" id="PF10185">
    <property type="entry name" value="Mesd"/>
    <property type="match status" value="1"/>
</dbReference>
<dbReference type="SUPFAM" id="SSF159468">
    <property type="entry name" value="AtpF-like"/>
    <property type="match status" value="1"/>
</dbReference>
<organism evidence="14 15">
    <name type="scientific">Tenebrio molitor</name>
    <name type="common">Yellow mealworm beetle</name>
    <dbReference type="NCBI Taxonomy" id="7067"/>
    <lineage>
        <taxon>Eukaryota</taxon>
        <taxon>Metazoa</taxon>
        <taxon>Ecdysozoa</taxon>
        <taxon>Arthropoda</taxon>
        <taxon>Hexapoda</taxon>
        <taxon>Insecta</taxon>
        <taxon>Pterygota</taxon>
        <taxon>Neoptera</taxon>
        <taxon>Endopterygota</taxon>
        <taxon>Coleoptera</taxon>
        <taxon>Polyphaga</taxon>
        <taxon>Cucujiformia</taxon>
        <taxon>Tenebrionidae</taxon>
        <taxon>Tenebrio</taxon>
    </lineage>
</organism>
<keyword evidence="7" id="KW-0375">Hydrogen ion transport</keyword>
<dbReference type="Pfam" id="PF01990">
    <property type="entry name" value="ATP-synt_F"/>
    <property type="match status" value="1"/>
</dbReference>
<evidence type="ECO:0000256" key="11">
    <source>
        <dbReference type="ARBA" id="ARBA00045737"/>
    </source>
</evidence>
<evidence type="ECO:0000256" key="10">
    <source>
        <dbReference type="ARBA" id="ARBA00023186"/>
    </source>
</evidence>
<keyword evidence="15" id="KW-1185">Reference proteome</keyword>
<dbReference type="AlphaFoldDB" id="A0A8J6HSG0"/>
<dbReference type="GO" id="GO:0005783">
    <property type="term" value="C:endoplasmic reticulum"/>
    <property type="evidence" value="ECO:0007669"/>
    <property type="project" value="UniProtKB-SubCell"/>
</dbReference>
<evidence type="ECO:0000256" key="13">
    <source>
        <dbReference type="SAM" id="SignalP"/>
    </source>
</evidence>
<dbReference type="GO" id="GO:0033180">
    <property type="term" value="C:proton-transporting V-type ATPase, V1 domain"/>
    <property type="evidence" value="ECO:0007669"/>
    <property type="project" value="InterPro"/>
</dbReference>
<proteinExistence type="inferred from homology"/>
<keyword evidence="4" id="KW-0813">Transport</keyword>
<sequence length="290" mass="33215">MSKFVIFVVLLSLLSASTPKKFKGDEKPDWAKKDIRDFTDADMERLLEQWEEDDEPLEEDELPEHLRPMPQIDMSKLNPEDPESLLEATKKGRTLMTFVSVSGSLSRDETEQLTKLWQTSLWNNHIQAERYLVDDNRAIFLFKDGSQAWTAKEYLVQQEKWRNICVTMALHAAMKGKLISVIGDEDTCVGFLLGGVGEINKNRHPNFLVVDKGTAVSEIEECFKRFIKRDDIDIILINQNIAEMIRHVIDGHSSPIPAVLEIPSKDHPYDASKDSILRRAKGMFNPDEML</sequence>
<evidence type="ECO:0000256" key="1">
    <source>
        <dbReference type="ARBA" id="ARBA00004240"/>
    </source>
</evidence>
<keyword evidence="9" id="KW-0406">Ion transport</keyword>
<evidence type="ECO:0000313" key="14">
    <source>
        <dbReference type="EMBL" id="KAH0819989.1"/>
    </source>
</evidence>
<keyword evidence="5" id="KW-0879">Wnt signaling pathway</keyword>
<dbReference type="GO" id="GO:0046961">
    <property type="term" value="F:proton-transporting ATPase activity, rotational mechanism"/>
    <property type="evidence" value="ECO:0007669"/>
    <property type="project" value="InterPro"/>
</dbReference>
<feature type="chain" id="PRO_5035316761" description="V-type proton ATPase subunit F" evidence="13">
    <location>
        <begin position="17"/>
        <end position="290"/>
    </location>
</feature>
<dbReference type="Gene3D" id="3.30.70.260">
    <property type="match status" value="1"/>
</dbReference>
<dbReference type="GO" id="GO:0016055">
    <property type="term" value="P:Wnt signaling pathway"/>
    <property type="evidence" value="ECO:0007669"/>
    <property type="project" value="UniProtKB-KW"/>
</dbReference>
<dbReference type="InterPro" id="IPR036906">
    <property type="entry name" value="ATPase_V1_fsu_sf"/>
</dbReference>
<evidence type="ECO:0000256" key="4">
    <source>
        <dbReference type="ARBA" id="ARBA00022448"/>
    </source>
</evidence>
<keyword evidence="6 13" id="KW-0732">Signal</keyword>
<reference evidence="14" key="2">
    <citation type="submission" date="2021-08" db="EMBL/GenBank/DDBJ databases">
        <authorList>
            <person name="Eriksson T."/>
        </authorList>
    </citation>
    <scope>NUCLEOTIDE SEQUENCE</scope>
    <source>
        <strain evidence="14">Stoneville</strain>
        <tissue evidence="14">Whole head</tissue>
    </source>
</reference>
<keyword evidence="8" id="KW-0256">Endoplasmic reticulum</keyword>
<name>A0A8J6HSG0_TENMO</name>
<comment type="similarity">
    <text evidence="3">Belongs to the MESD family.</text>
</comment>
<dbReference type="InterPro" id="IPR019330">
    <property type="entry name" value="MESD"/>
</dbReference>
<dbReference type="InterPro" id="IPR008218">
    <property type="entry name" value="ATPase_V1-cplx_f_g_su"/>
</dbReference>
<comment type="caution">
    <text evidence="14">The sequence shown here is derived from an EMBL/GenBank/DDBJ whole genome shotgun (WGS) entry which is preliminary data.</text>
</comment>
<reference evidence="14" key="1">
    <citation type="journal article" date="2020" name="J Insects Food Feed">
        <title>The yellow mealworm (Tenebrio molitor) genome: a resource for the emerging insects as food and feed industry.</title>
        <authorList>
            <person name="Eriksson T."/>
            <person name="Andere A."/>
            <person name="Kelstrup H."/>
            <person name="Emery V."/>
            <person name="Picard C."/>
        </authorList>
    </citation>
    <scope>NUCLEOTIDE SEQUENCE</scope>
    <source>
        <strain evidence="14">Stoneville</strain>
        <tissue evidence="14">Whole head</tissue>
    </source>
</reference>
<dbReference type="InterPro" id="IPR005772">
    <property type="entry name" value="ATPase_V1-cplx_fsu_euk"/>
</dbReference>
<dbReference type="PANTHER" id="PTHR17600">
    <property type="entry name" value="MESODERM DEVELOPMENT CANDIDATE 2"/>
    <property type="match status" value="1"/>
</dbReference>
<evidence type="ECO:0000256" key="5">
    <source>
        <dbReference type="ARBA" id="ARBA00022687"/>
    </source>
</evidence>
<comment type="subcellular location">
    <subcellularLocation>
        <location evidence="1">Endoplasmic reticulum</location>
    </subcellularLocation>
</comment>
<accession>A0A8J6HSG0</accession>
<evidence type="ECO:0008006" key="16">
    <source>
        <dbReference type="Google" id="ProtNLM"/>
    </source>
</evidence>
<gene>
    <name evidence="14" type="ORF">GEV33_002803</name>
</gene>
<dbReference type="Proteomes" id="UP000719412">
    <property type="component" value="Unassembled WGS sequence"/>
</dbReference>
<evidence type="ECO:0000256" key="9">
    <source>
        <dbReference type="ARBA" id="ARBA00023065"/>
    </source>
</evidence>
<dbReference type="PANTHER" id="PTHR17600:SF2">
    <property type="entry name" value="LRP CHAPERONE MESD"/>
    <property type="match status" value="1"/>
</dbReference>
<dbReference type="FunFam" id="3.40.50.10580:FF:000001">
    <property type="entry name" value="V-type proton ATPase subunit F"/>
    <property type="match status" value="1"/>
</dbReference>
<dbReference type="EMBL" id="JABDTM020013116">
    <property type="protein sequence ID" value="KAH0819989.1"/>
    <property type="molecule type" value="Genomic_DNA"/>
</dbReference>
<evidence type="ECO:0000256" key="12">
    <source>
        <dbReference type="ARBA" id="ARBA00046957"/>
    </source>
</evidence>
<comment type="function">
    <text evidence="11">Subunit of the V1 complex of vacuolar(H+)-ATPase (V-ATPase), a multisubunit enzyme composed of a peripheral complex (V1) that hydrolyzes ATP and a membrane integral complex (V0) that translocates protons. V-ATPase is responsible for acidifying and maintaining the pH of intracellular compartments and in some cell types, is targeted to the plasma membrane, where it is responsible for acidifying the extracellular environment.</text>
</comment>
<keyword evidence="10" id="KW-0143">Chaperone</keyword>
<comment type="similarity">
    <text evidence="2">Belongs to the V-ATPase F subunit family.</text>
</comment>
<evidence type="ECO:0000256" key="6">
    <source>
        <dbReference type="ARBA" id="ARBA00022729"/>
    </source>
</evidence>
<dbReference type="GO" id="GO:0006457">
    <property type="term" value="P:protein folding"/>
    <property type="evidence" value="ECO:0007669"/>
    <property type="project" value="InterPro"/>
</dbReference>
<feature type="signal peptide" evidence="13">
    <location>
        <begin position="1"/>
        <end position="16"/>
    </location>
</feature>
<evidence type="ECO:0000256" key="8">
    <source>
        <dbReference type="ARBA" id="ARBA00022824"/>
    </source>
</evidence>
<evidence type="ECO:0000313" key="15">
    <source>
        <dbReference type="Proteomes" id="UP000719412"/>
    </source>
</evidence>
<evidence type="ECO:0000256" key="3">
    <source>
        <dbReference type="ARBA" id="ARBA00011068"/>
    </source>
</evidence>
<dbReference type="Gene3D" id="3.40.50.10580">
    <property type="entry name" value="ATPase, V1 complex, subunit F"/>
    <property type="match status" value="1"/>
</dbReference>
<comment type="subunit">
    <text evidence="12">V-ATPase is a heteromultimeric enzyme made up of two complexes: the ATP-hydrolytic V1 complex and the proton translocation V0 complex. The V1 complex consists of three catalytic AB heterodimers that form a heterohexamer, three peripheral stalks each consisting of EG heterodimers, one central rotor including subunits D and F, and the regulatory subunits C and H. The proton translocation complex V0 consists of the proton transport subunit a, a ring of proteolipid subunits c9c'', rotary subunit d, subunits e and f, and the accessory subunits VhaAC45 and ATP6AP2.</text>
</comment>